<dbReference type="Gene3D" id="3.30.900.10">
    <property type="entry name" value="HORMA domain"/>
    <property type="match status" value="1"/>
</dbReference>
<proteinExistence type="predicted"/>
<reference evidence="2" key="2">
    <citation type="journal article" date="2016" name="Sci. Rep.">
        <title>Dictyocaulus viviparus genome, variome and transcriptome elucidate lungworm biology and support future intervention.</title>
        <authorList>
            <person name="McNulty S.N."/>
            <person name="Strube C."/>
            <person name="Rosa B.A."/>
            <person name="Martin J.C."/>
            <person name="Tyagi R."/>
            <person name="Choi Y.J."/>
            <person name="Wang Q."/>
            <person name="Hallsworth Pepin K."/>
            <person name="Zhang X."/>
            <person name="Ozersky P."/>
            <person name="Wilson R.K."/>
            <person name="Sternberg P.W."/>
            <person name="Gasser R.B."/>
            <person name="Mitreva M."/>
        </authorList>
    </citation>
    <scope>NUCLEOTIDE SEQUENCE [LARGE SCALE GENOMIC DNA]</scope>
    <source>
        <strain evidence="2">HannoverDv2000</strain>
    </source>
</reference>
<dbReference type="InterPro" id="IPR036570">
    <property type="entry name" value="HORMA_dom_sf"/>
</dbReference>
<accession>A0A0D8Y8T5</accession>
<evidence type="ECO:0000313" key="2">
    <source>
        <dbReference type="Proteomes" id="UP000053766"/>
    </source>
</evidence>
<evidence type="ECO:0000313" key="1">
    <source>
        <dbReference type="EMBL" id="KJH52394.1"/>
    </source>
</evidence>
<dbReference type="OrthoDB" id="5827425at2759"/>
<organism evidence="1 2">
    <name type="scientific">Dictyocaulus viviparus</name>
    <name type="common">Bovine lungworm</name>
    <dbReference type="NCBI Taxonomy" id="29172"/>
    <lineage>
        <taxon>Eukaryota</taxon>
        <taxon>Metazoa</taxon>
        <taxon>Ecdysozoa</taxon>
        <taxon>Nematoda</taxon>
        <taxon>Chromadorea</taxon>
        <taxon>Rhabditida</taxon>
        <taxon>Rhabditina</taxon>
        <taxon>Rhabditomorpha</taxon>
        <taxon>Strongyloidea</taxon>
        <taxon>Metastrongylidae</taxon>
        <taxon>Dictyocaulus</taxon>
    </lineage>
</organism>
<gene>
    <name evidence="1" type="ORF">DICVIV_01371</name>
</gene>
<dbReference type="Proteomes" id="UP000053766">
    <property type="component" value="Unassembled WGS sequence"/>
</dbReference>
<dbReference type="EMBL" id="KN716165">
    <property type="protein sequence ID" value="KJH52394.1"/>
    <property type="molecule type" value="Genomic_DNA"/>
</dbReference>
<dbReference type="AlphaFoldDB" id="A0A0D8Y8T5"/>
<protein>
    <submittedName>
        <fullName evidence="1">Uncharacterized protein</fullName>
    </submittedName>
</protein>
<keyword evidence="2" id="KW-1185">Reference proteome</keyword>
<name>A0A0D8Y8T5_DICVI</name>
<sequence>MGSVPKCIDIGNKARKLRNEICDDVSEFLVVLAHNFLYRFGGCPLGEFREYSFNSEVSAQICINECIAKYCQRSAHLANQAMQKNNLETYEVSIENAHGEALVAIRVTFRRTPDFINRTIHDLAEPELRRLRHNLGQVLLQLQSMVISNQLRDKLYTTPTRLRIRLQLCAKEPKRLFKPTCETVLPPVLRPLTDVVRNEFNQLVFATYFISDDPKGKQVG</sequence>
<reference evidence="1 2" key="1">
    <citation type="submission" date="2013-11" db="EMBL/GenBank/DDBJ databases">
        <title>Draft genome of the bovine lungworm Dictyocaulus viviparus.</title>
        <authorList>
            <person name="Mitreva M."/>
        </authorList>
    </citation>
    <scope>NUCLEOTIDE SEQUENCE [LARGE SCALE GENOMIC DNA]</scope>
    <source>
        <strain evidence="1 2">HannoverDv2000</strain>
    </source>
</reference>